<dbReference type="Pfam" id="PF07727">
    <property type="entry name" value="RVT_2"/>
    <property type="match status" value="2"/>
</dbReference>
<dbReference type="InterPro" id="IPR013103">
    <property type="entry name" value="RVT_2"/>
</dbReference>
<comment type="caution">
    <text evidence="2">The sequence shown here is derived from an EMBL/GenBank/DDBJ whole genome shotgun (WGS) entry which is preliminary data.</text>
</comment>
<evidence type="ECO:0000259" key="1">
    <source>
        <dbReference type="Pfam" id="PF07727"/>
    </source>
</evidence>
<protein>
    <submittedName>
        <fullName evidence="2">Retrovirus-related Pol polyprotein from transposon TNT 1-94</fullName>
    </submittedName>
</protein>
<feature type="domain" description="Reverse transcriptase Ty1/copia-type" evidence="1">
    <location>
        <begin position="145"/>
        <end position="204"/>
    </location>
</feature>
<dbReference type="EMBL" id="JACGWJ010000015">
    <property type="protein sequence ID" value="KAL0367229.1"/>
    <property type="molecule type" value="Genomic_DNA"/>
</dbReference>
<organism evidence="2">
    <name type="scientific">Sesamum radiatum</name>
    <name type="common">Black benniseed</name>
    <dbReference type="NCBI Taxonomy" id="300843"/>
    <lineage>
        <taxon>Eukaryota</taxon>
        <taxon>Viridiplantae</taxon>
        <taxon>Streptophyta</taxon>
        <taxon>Embryophyta</taxon>
        <taxon>Tracheophyta</taxon>
        <taxon>Spermatophyta</taxon>
        <taxon>Magnoliopsida</taxon>
        <taxon>eudicotyledons</taxon>
        <taxon>Gunneridae</taxon>
        <taxon>Pentapetalae</taxon>
        <taxon>asterids</taxon>
        <taxon>lamiids</taxon>
        <taxon>Lamiales</taxon>
        <taxon>Pedaliaceae</taxon>
        <taxon>Sesamum</taxon>
    </lineage>
</organism>
<accession>A0AAW2QH83</accession>
<name>A0AAW2QH83_SESRA</name>
<reference evidence="2" key="1">
    <citation type="submission" date="2020-06" db="EMBL/GenBank/DDBJ databases">
        <authorList>
            <person name="Li T."/>
            <person name="Hu X."/>
            <person name="Zhang T."/>
            <person name="Song X."/>
            <person name="Zhang H."/>
            <person name="Dai N."/>
            <person name="Sheng W."/>
            <person name="Hou X."/>
            <person name="Wei L."/>
        </authorList>
    </citation>
    <scope>NUCLEOTIDE SEQUENCE</scope>
    <source>
        <strain evidence="2">G02</strain>
        <tissue evidence="2">Leaf</tissue>
    </source>
</reference>
<dbReference type="AlphaFoldDB" id="A0AAW2QH83"/>
<gene>
    <name evidence="2" type="ORF">Sradi_3613000</name>
</gene>
<feature type="domain" description="Reverse transcriptase Ty1/copia-type" evidence="1">
    <location>
        <begin position="65"/>
        <end position="136"/>
    </location>
</feature>
<proteinExistence type="predicted"/>
<sequence>MVFIDSVPVLRRSIRASQPPNRYGFLGLTSQLDNDPRTYGEAISDIDSDKWLEVMRSEINLMGSNQVWTLVDLPKGVKPIGCKWVYNHKLRAEGEVTAFKDRLLAKGYTQRSGIDFEETYSPVTMAKFIWILLVNSMNEFDPCTYKKFSGSTVAYLVLCVDDISLVGNDVKMLGDIKAWSSTQFSVKDMGEASYILGIKIYRDISRRMLGLTQS</sequence>
<reference evidence="2" key="2">
    <citation type="journal article" date="2024" name="Plant">
        <title>Genomic evolution and insights into agronomic trait innovations of Sesamum species.</title>
        <authorList>
            <person name="Miao H."/>
            <person name="Wang L."/>
            <person name="Qu L."/>
            <person name="Liu H."/>
            <person name="Sun Y."/>
            <person name="Le M."/>
            <person name="Wang Q."/>
            <person name="Wei S."/>
            <person name="Zheng Y."/>
            <person name="Lin W."/>
            <person name="Duan Y."/>
            <person name="Cao H."/>
            <person name="Xiong S."/>
            <person name="Wang X."/>
            <person name="Wei L."/>
            <person name="Li C."/>
            <person name="Ma Q."/>
            <person name="Ju M."/>
            <person name="Zhao R."/>
            <person name="Li G."/>
            <person name="Mu C."/>
            <person name="Tian Q."/>
            <person name="Mei H."/>
            <person name="Zhang T."/>
            <person name="Gao T."/>
            <person name="Zhang H."/>
        </authorList>
    </citation>
    <scope>NUCLEOTIDE SEQUENCE</scope>
    <source>
        <strain evidence="2">G02</strain>
    </source>
</reference>
<evidence type="ECO:0000313" key="2">
    <source>
        <dbReference type="EMBL" id="KAL0367229.1"/>
    </source>
</evidence>